<reference evidence="8" key="1">
    <citation type="submission" date="2021-12" db="EMBL/GenBank/DDBJ databases">
        <authorList>
            <person name="King R."/>
        </authorList>
    </citation>
    <scope>NUCLEOTIDE SEQUENCE</scope>
</reference>
<dbReference type="PANTHER" id="PTHR13068">
    <property type="entry name" value="CGI-12 PROTEIN-RELATED"/>
    <property type="match status" value="1"/>
</dbReference>
<evidence type="ECO:0000313" key="9">
    <source>
        <dbReference type="Proteomes" id="UP001154114"/>
    </source>
</evidence>
<comment type="similarity">
    <text evidence="2">Belongs to the mTERF family.</text>
</comment>
<dbReference type="Pfam" id="PF02536">
    <property type="entry name" value="mTERF"/>
    <property type="match status" value="1"/>
</dbReference>
<protein>
    <recommendedName>
        <fullName evidence="7">Transcription termination factor 3, mitochondrial</fullName>
    </recommendedName>
</protein>
<accession>A0A9N8KQH1</accession>
<keyword evidence="6" id="KW-0804">Transcription</keyword>
<evidence type="ECO:0000256" key="2">
    <source>
        <dbReference type="ARBA" id="ARBA00007692"/>
    </source>
</evidence>
<dbReference type="PANTHER" id="PTHR13068:SF112">
    <property type="entry name" value="TRANSCRIPTION TERMINATION FACTOR 3, MITOCHONDRIAL"/>
    <property type="match status" value="1"/>
</dbReference>
<evidence type="ECO:0000256" key="4">
    <source>
        <dbReference type="ARBA" id="ARBA00023015"/>
    </source>
</evidence>
<dbReference type="SMART" id="SM00733">
    <property type="entry name" value="Mterf"/>
    <property type="match status" value="5"/>
</dbReference>
<keyword evidence="9" id="KW-1185">Reference proteome</keyword>
<dbReference type="GO" id="GO:0003676">
    <property type="term" value="F:nucleic acid binding"/>
    <property type="evidence" value="ECO:0007669"/>
    <property type="project" value="InterPro"/>
</dbReference>
<keyword evidence="3" id="KW-0809">Transit peptide</keyword>
<dbReference type="GO" id="GO:0061668">
    <property type="term" value="P:mitochondrial ribosome assembly"/>
    <property type="evidence" value="ECO:0007669"/>
    <property type="project" value="TreeGrafter"/>
</dbReference>
<evidence type="ECO:0000256" key="7">
    <source>
        <dbReference type="ARBA" id="ARBA00071275"/>
    </source>
</evidence>
<evidence type="ECO:0000313" key="8">
    <source>
        <dbReference type="EMBL" id="CAD0196218.1"/>
    </source>
</evidence>
<dbReference type="Proteomes" id="UP001154114">
    <property type="component" value="Chromosome 4"/>
</dbReference>
<sequence length="333" mass="39160">MALTSAFMCFGNKKVIKLICTHYAKCSNISALSVKQNFSENVLETASEDLSHITPYFSNTFNLAAYVNNSDTLKKLVDINVDLSKIEKKPYIVNKILKLDFENHMKEHIVFLNDYIGLDEVGNFLTKNPLILCEPIQDLQVRVNYLESKGFQNDQIKRIISWNPFWLMFNTIRIDRRFGYYQKSLQLTGKEVRDLTTRQPKLITYNLHHVKCNMFVIKEEMGFEDEEMKNMVLNKPKLLMMSQQTLLERFNYLHNVMQISHRTILKYPEVLFSRNFKIKQRHLFLSKLGRAQYNPTKENYIPIKSLVLDTDAEFCNNIAKCSVYDFNLFLKTL</sequence>
<keyword evidence="5" id="KW-0496">Mitochondrion</keyword>
<dbReference type="OrthoDB" id="637682at2759"/>
<dbReference type="EMBL" id="LR824007">
    <property type="protein sequence ID" value="CAD0196218.1"/>
    <property type="molecule type" value="Genomic_DNA"/>
</dbReference>
<dbReference type="GO" id="GO:0005739">
    <property type="term" value="C:mitochondrion"/>
    <property type="evidence" value="ECO:0007669"/>
    <property type="project" value="UniProtKB-SubCell"/>
</dbReference>
<dbReference type="InterPro" id="IPR003690">
    <property type="entry name" value="MTERF"/>
</dbReference>
<organism evidence="8 9">
    <name type="scientific">Chrysodeixis includens</name>
    <name type="common">Soybean looper</name>
    <name type="synonym">Pseudoplusia includens</name>
    <dbReference type="NCBI Taxonomy" id="689277"/>
    <lineage>
        <taxon>Eukaryota</taxon>
        <taxon>Metazoa</taxon>
        <taxon>Ecdysozoa</taxon>
        <taxon>Arthropoda</taxon>
        <taxon>Hexapoda</taxon>
        <taxon>Insecta</taxon>
        <taxon>Pterygota</taxon>
        <taxon>Neoptera</taxon>
        <taxon>Endopterygota</taxon>
        <taxon>Lepidoptera</taxon>
        <taxon>Glossata</taxon>
        <taxon>Ditrysia</taxon>
        <taxon>Noctuoidea</taxon>
        <taxon>Noctuidae</taxon>
        <taxon>Plusiinae</taxon>
        <taxon>Chrysodeixis</taxon>
    </lineage>
</organism>
<evidence type="ECO:0000256" key="1">
    <source>
        <dbReference type="ARBA" id="ARBA00004173"/>
    </source>
</evidence>
<proteinExistence type="inferred from homology"/>
<dbReference type="GO" id="GO:0006355">
    <property type="term" value="P:regulation of DNA-templated transcription"/>
    <property type="evidence" value="ECO:0007669"/>
    <property type="project" value="UniProtKB-ARBA"/>
</dbReference>
<dbReference type="InterPro" id="IPR038538">
    <property type="entry name" value="MTERF_sf"/>
</dbReference>
<evidence type="ECO:0000256" key="5">
    <source>
        <dbReference type="ARBA" id="ARBA00023128"/>
    </source>
</evidence>
<dbReference type="FunFam" id="1.25.70.10:FF:000002">
    <property type="entry name" value="transcription termination factor 3, mitochondrial"/>
    <property type="match status" value="1"/>
</dbReference>
<gene>
    <name evidence="8" type="ORF">CINC_LOCUS10510</name>
</gene>
<name>A0A9N8KQH1_CHRIL</name>
<comment type="subcellular location">
    <subcellularLocation>
        <location evidence="1">Mitochondrion</location>
    </subcellularLocation>
</comment>
<evidence type="ECO:0000256" key="3">
    <source>
        <dbReference type="ARBA" id="ARBA00022946"/>
    </source>
</evidence>
<evidence type="ECO:0000256" key="6">
    <source>
        <dbReference type="ARBA" id="ARBA00023163"/>
    </source>
</evidence>
<dbReference type="GO" id="GO:0006390">
    <property type="term" value="P:mitochondrial transcription"/>
    <property type="evidence" value="ECO:0007669"/>
    <property type="project" value="TreeGrafter"/>
</dbReference>
<dbReference type="AlphaFoldDB" id="A0A9N8KQH1"/>
<dbReference type="Gene3D" id="1.25.70.10">
    <property type="entry name" value="Transcription termination factor 3, mitochondrial"/>
    <property type="match status" value="1"/>
</dbReference>
<keyword evidence="4" id="KW-0805">Transcription regulation</keyword>